<organism evidence="1 2">
    <name type="scientific">Microbacter margulisiae</name>
    <dbReference type="NCBI Taxonomy" id="1350067"/>
    <lineage>
        <taxon>Bacteria</taxon>
        <taxon>Pseudomonadati</taxon>
        <taxon>Bacteroidota</taxon>
        <taxon>Bacteroidia</taxon>
        <taxon>Bacteroidales</taxon>
        <taxon>Porphyromonadaceae</taxon>
        <taxon>Microbacter</taxon>
    </lineage>
</organism>
<dbReference type="Proteomes" id="UP000544222">
    <property type="component" value="Unassembled WGS sequence"/>
</dbReference>
<protein>
    <submittedName>
        <fullName evidence="1">Uncharacterized protein</fullName>
    </submittedName>
</protein>
<evidence type="ECO:0000313" key="1">
    <source>
        <dbReference type="EMBL" id="MBB3186813.1"/>
    </source>
</evidence>
<proteinExistence type="predicted"/>
<name>A0A7W5H0Q9_9PORP</name>
<accession>A0A7W5H0Q9</accession>
<sequence length="37" mass="4071">MTVVVHWHPLPVISSSSLKLGQNTRAVLLTLLLIVSF</sequence>
<dbReference type="AlphaFoldDB" id="A0A7W5H0Q9"/>
<keyword evidence="2" id="KW-1185">Reference proteome</keyword>
<gene>
    <name evidence="1" type="ORF">FHX64_000976</name>
</gene>
<evidence type="ECO:0000313" key="2">
    <source>
        <dbReference type="Proteomes" id="UP000544222"/>
    </source>
</evidence>
<reference evidence="1 2" key="1">
    <citation type="submission" date="2020-08" db="EMBL/GenBank/DDBJ databases">
        <title>Genomic Encyclopedia of Type Strains, Phase IV (KMG-IV): sequencing the most valuable type-strain genomes for metagenomic binning, comparative biology and taxonomic classification.</title>
        <authorList>
            <person name="Goeker M."/>
        </authorList>
    </citation>
    <scope>NUCLEOTIDE SEQUENCE [LARGE SCALE GENOMIC DNA]</scope>
    <source>
        <strain evidence="1 2">DSM 27471</strain>
    </source>
</reference>
<dbReference type="EMBL" id="JACHYB010000001">
    <property type="protein sequence ID" value="MBB3186813.1"/>
    <property type="molecule type" value="Genomic_DNA"/>
</dbReference>
<comment type="caution">
    <text evidence="1">The sequence shown here is derived from an EMBL/GenBank/DDBJ whole genome shotgun (WGS) entry which is preliminary data.</text>
</comment>